<reference evidence="2" key="1">
    <citation type="submission" date="2018-06" db="EMBL/GenBank/DDBJ databases">
        <authorList>
            <person name="Zhirakovskaya E."/>
        </authorList>
    </citation>
    <scope>NUCLEOTIDE SEQUENCE</scope>
</reference>
<sequence>MGFFIKLLLKAGITLGVMFIGYKYILTGGSGLSIPGIGDMLDKAPGGIKELGNAVVQKDVTVYQWVDENGVTHYGGSQPVGRGDYTKKEIHANTNVMNAVKPRETVEEKASGRSRVSRIGSIYTPGGIKDTIDGTKDVTQQAEDRMADQEKMLQDIMGGGKKK</sequence>
<dbReference type="Pfam" id="PF13511">
    <property type="entry name" value="DUF4124"/>
    <property type="match status" value="1"/>
</dbReference>
<evidence type="ECO:0000259" key="1">
    <source>
        <dbReference type="Pfam" id="PF13511"/>
    </source>
</evidence>
<protein>
    <recommendedName>
        <fullName evidence="1">DUF4124 domain-containing protein</fullName>
    </recommendedName>
</protein>
<proteinExistence type="predicted"/>
<dbReference type="AlphaFoldDB" id="A0A3B0XW39"/>
<dbReference type="EMBL" id="UOFH01000144">
    <property type="protein sequence ID" value="VAW60416.1"/>
    <property type="molecule type" value="Genomic_DNA"/>
</dbReference>
<name>A0A3B0XW39_9ZZZZ</name>
<organism evidence="2">
    <name type="scientific">hydrothermal vent metagenome</name>
    <dbReference type="NCBI Taxonomy" id="652676"/>
    <lineage>
        <taxon>unclassified sequences</taxon>
        <taxon>metagenomes</taxon>
        <taxon>ecological metagenomes</taxon>
    </lineage>
</organism>
<evidence type="ECO:0000313" key="2">
    <source>
        <dbReference type="EMBL" id="VAW60416.1"/>
    </source>
</evidence>
<gene>
    <name evidence="2" type="ORF">MNBD_GAMMA08-612</name>
</gene>
<accession>A0A3B0XW39</accession>
<dbReference type="InterPro" id="IPR025392">
    <property type="entry name" value="DUF4124"/>
</dbReference>
<feature type="domain" description="DUF4124" evidence="1">
    <location>
        <begin position="61"/>
        <end position="77"/>
    </location>
</feature>